<keyword evidence="4" id="KW-0326">Glycosidase</keyword>
<name>A0ABR4JEU4_9EURO</name>
<comment type="similarity">
    <text evidence="1">Belongs to the glycosyl hydrolase 3 family.</text>
</comment>
<keyword evidence="2" id="KW-0378">Hydrolase</keyword>
<dbReference type="GeneID" id="98162388"/>
<protein>
    <recommendedName>
        <fullName evidence="5">Glycoside hydrolase family 3 C-terminal domain-containing protein</fullName>
    </recommendedName>
</protein>
<dbReference type="EMBL" id="JBFXLR010000083">
    <property type="protein sequence ID" value="KAL2838575.1"/>
    <property type="molecule type" value="Genomic_DNA"/>
</dbReference>
<evidence type="ECO:0000256" key="4">
    <source>
        <dbReference type="ARBA" id="ARBA00023295"/>
    </source>
</evidence>
<evidence type="ECO:0000259" key="5">
    <source>
        <dbReference type="Pfam" id="PF01915"/>
    </source>
</evidence>
<gene>
    <name evidence="6" type="ORF">BJX68DRAFT_272519</name>
</gene>
<dbReference type="Proteomes" id="UP001610444">
    <property type="component" value="Unassembled WGS sequence"/>
</dbReference>
<evidence type="ECO:0000256" key="3">
    <source>
        <dbReference type="ARBA" id="ARBA00023277"/>
    </source>
</evidence>
<dbReference type="SUPFAM" id="SSF52279">
    <property type="entry name" value="Beta-D-glucan exohydrolase, C-terminal domain"/>
    <property type="match status" value="1"/>
</dbReference>
<evidence type="ECO:0000256" key="2">
    <source>
        <dbReference type="ARBA" id="ARBA00022801"/>
    </source>
</evidence>
<dbReference type="InterPro" id="IPR036881">
    <property type="entry name" value="Glyco_hydro_3_C_sf"/>
</dbReference>
<keyword evidence="3" id="KW-0119">Carbohydrate metabolism</keyword>
<evidence type="ECO:0000313" key="7">
    <source>
        <dbReference type="Proteomes" id="UP001610444"/>
    </source>
</evidence>
<dbReference type="Pfam" id="PF01915">
    <property type="entry name" value="Glyco_hydro_3_C"/>
    <property type="match status" value="1"/>
</dbReference>
<evidence type="ECO:0000256" key="1">
    <source>
        <dbReference type="ARBA" id="ARBA00005336"/>
    </source>
</evidence>
<evidence type="ECO:0000313" key="6">
    <source>
        <dbReference type="EMBL" id="KAL2838575.1"/>
    </source>
</evidence>
<dbReference type="Gene3D" id="3.40.50.1700">
    <property type="entry name" value="Glycoside hydrolase family 3 C-terminal domain"/>
    <property type="match status" value="1"/>
</dbReference>
<keyword evidence="7" id="KW-1185">Reference proteome</keyword>
<dbReference type="InterPro" id="IPR002772">
    <property type="entry name" value="Glyco_hydro_3_C"/>
</dbReference>
<organism evidence="6 7">
    <name type="scientific">Aspergillus pseudodeflectus</name>
    <dbReference type="NCBI Taxonomy" id="176178"/>
    <lineage>
        <taxon>Eukaryota</taxon>
        <taxon>Fungi</taxon>
        <taxon>Dikarya</taxon>
        <taxon>Ascomycota</taxon>
        <taxon>Pezizomycotina</taxon>
        <taxon>Eurotiomycetes</taxon>
        <taxon>Eurotiomycetidae</taxon>
        <taxon>Eurotiales</taxon>
        <taxon>Aspergillaceae</taxon>
        <taxon>Aspergillus</taxon>
        <taxon>Aspergillus subgen. Nidulantes</taxon>
    </lineage>
</organism>
<reference evidence="6 7" key="1">
    <citation type="submission" date="2024-07" db="EMBL/GenBank/DDBJ databases">
        <title>Section-level genome sequencing and comparative genomics of Aspergillus sections Usti and Cavernicolus.</title>
        <authorList>
            <consortium name="Lawrence Berkeley National Laboratory"/>
            <person name="Nybo J.L."/>
            <person name="Vesth T.C."/>
            <person name="Theobald S."/>
            <person name="Frisvad J.C."/>
            <person name="Larsen T.O."/>
            <person name="Kjaerboelling I."/>
            <person name="Rothschild-Mancinelli K."/>
            <person name="Lyhne E.K."/>
            <person name="Kogle M.E."/>
            <person name="Barry K."/>
            <person name="Clum A."/>
            <person name="Na H."/>
            <person name="Ledsgaard L."/>
            <person name="Lin J."/>
            <person name="Lipzen A."/>
            <person name="Kuo A."/>
            <person name="Riley R."/>
            <person name="Mondo S."/>
            <person name="LaButti K."/>
            <person name="Haridas S."/>
            <person name="Pangalinan J."/>
            <person name="Salamov A.A."/>
            <person name="Simmons B.A."/>
            <person name="Magnuson J.K."/>
            <person name="Chen J."/>
            <person name="Drula E."/>
            <person name="Henrissat B."/>
            <person name="Wiebenga A."/>
            <person name="Lubbers R.J."/>
            <person name="Gomes A.C."/>
            <person name="Macurrencykelacurrency M.R."/>
            <person name="Stajich J."/>
            <person name="Grigoriev I.V."/>
            <person name="Mortensen U.H."/>
            <person name="De vries R.P."/>
            <person name="Baker S.E."/>
            <person name="Andersen M.R."/>
        </authorList>
    </citation>
    <scope>NUCLEOTIDE SEQUENCE [LARGE SCALE GENOMIC DNA]</scope>
    <source>
        <strain evidence="6 7">CBS 756.74</strain>
    </source>
</reference>
<sequence length="163" mass="17777">MSTQTVSSWIGEPGFEISYFNSGSDVPMFTEELKVPVVAMVRGLKPGVEELGFQFRRKTSSSSLRILTPGPNDYEPTPHGAVLCYEEYVVERIYMPEAVQTASSSNVSIIFAGRNSEYESEGFELDTNSLPEAQVKLIKAVAAGSEKTILALNCGNPIDVSPF</sequence>
<feature type="domain" description="Glycoside hydrolase family 3 C-terminal" evidence="5">
    <location>
        <begin position="92"/>
        <end position="162"/>
    </location>
</feature>
<comment type="caution">
    <text evidence="6">The sequence shown here is derived from an EMBL/GenBank/DDBJ whole genome shotgun (WGS) entry which is preliminary data.</text>
</comment>
<accession>A0ABR4JEU4</accession>
<dbReference type="RefSeq" id="XP_070893087.1">
    <property type="nucleotide sequence ID" value="XM_071047224.1"/>
</dbReference>
<proteinExistence type="inferred from homology"/>